<sequence length="326" mass="33560">MTEPTPRRYVADFHTHYANPALPALPPPNPAAALADRWTGLARRIADLDDLLGDTRRHDLDLRVLSAPPSLVTPPGRRTSPAELRLLNEHLAQATARAPDRLAGLATVDAFAGESAAEEVTRAVTGLGLPGIVVDCATGDQLLGAPAARPTLAAAARLGVPVFAHPVSTEPLSLAFADLGRFGTSLARGSVTAAALLSLVTEGVLAELPGLHVVFPMLGIAGLALAAAADEGAALTAPPPGADRAHVYVDTMGFAPTAIRFAADLLGADHVLVGSDWPIGQRAASRRRVETALRETGLTPAEADLVAGGNTLRLLGRDAPRGTAGR</sequence>
<dbReference type="InterPro" id="IPR006680">
    <property type="entry name" value="Amidohydro-rel"/>
</dbReference>
<proteinExistence type="predicted"/>
<reference evidence="4" key="1">
    <citation type="submission" date="2023-07" db="EMBL/GenBank/DDBJ databases">
        <title>30 novel species of actinomycetes from the DSMZ collection.</title>
        <authorList>
            <person name="Nouioui I."/>
        </authorList>
    </citation>
    <scope>NUCLEOTIDE SEQUENCE [LARGE SCALE GENOMIC DNA]</scope>
    <source>
        <strain evidence="4">DSM 44915</strain>
    </source>
</reference>
<name>A0ABU2JQB3_9ACTN</name>
<keyword evidence="4" id="KW-1185">Reference proteome</keyword>
<evidence type="ECO:0000313" key="3">
    <source>
        <dbReference type="EMBL" id="MDT0266704.1"/>
    </source>
</evidence>
<dbReference type="RefSeq" id="WP_311666740.1">
    <property type="nucleotide sequence ID" value="NZ_JAVREO010000005.1"/>
</dbReference>
<feature type="domain" description="Amidohydrolase-related" evidence="2">
    <location>
        <begin position="73"/>
        <end position="317"/>
    </location>
</feature>
<dbReference type="InterPro" id="IPR032466">
    <property type="entry name" value="Metal_Hydrolase"/>
</dbReference>
<organism evidence="3 4">
    <name type="scientific">Streptomyces chisholmiae</name>
    <dbReference type="NCBI Taxonomy" id="3075540"/>
    <lineage>
        <taxon>Bacteria</taxon>
        <taxon>Bacillati</taxon>
        <taxon>Actinomycetota</taxon>
        <taxon>Actinomycetes</taxon>
        <taxon>Kitasatosporales</taxon>
        <taxon>Streptomycetaceae</taxon>
        <taxon>Streptomyces</taxon>
    </lineage>
</organism>
<dbReference type="Pfam" id="PF04909">
    <property type="entry name" value="Amidohydro_2"/>
    <property type="match status" value="1"/>
</dbReference>
<dbReference type="PANTHER" id="PTHR21240">
    <property type="entry name" value="2-AMINO-3-CARBOXYLMUCONATE-6-SEMIALDEHYDE DECARBOXYLASE"/>
    <property type="match status" value="1"/>
</dbReference>
<dbReference type="PANTHER" id="PTHR21240:SF30">
    <property type="entry name" value="AMIDOHYDROLASE-RELATED DOMAIN-CONTAINING PROTEIN-RELATED"/>
    <property type="match status" value="1"/>
</dbReference>
<comment type="caution">
    <text evidence="3">The sequence shown here is derived from an EMBL/GenBank/DDBJ whole genome shotgun (WGS) entry which is preliminary data.</text>
</comment>
<gene>
    <name evidence="3" type="ORF">RM844_10405</name>
</gene>
<protein>
    <submittedName>
        <fullName evidence="3">Amidohydrolase family protein</fullName>
    </submittedName>
</protein>
<dbReference type="InterPro" id="IPR032465">
    <property type="entry name" value="ACMSD"/>
</dbReference>
<evidence type="ECO:0000259" key="2">
    <source>
        <dbReference type="Pfam" id="PF04909"/>
    </source>
</evidence>
<dbReference type="SUPFAM" id="SSF51556">
    <property type="entry name" value="Metallo-dependent hydrolases"/>
    <property type="match status" value="1"/>
</dbReference>
<dbReference type="Gene3D" id="3.20.20.140">
    <property type="entry name" value="Metal-dependent hydrolases"/>
    <property type="match status" value="1"/>
</dbReference>
<dbReference type="Proteomes" id="UP001183410">
    <property type="component" value="Unassembled WGS sequence"/>
</dbReference>
<evidence type="ECO:0000256" key="1">
    <source>
        <dbReference type="ARBA" id="ARBA00023239"/>
    </source>
</evidence>
<dbReference type="EMBL" id="JAVREO010000005">
    <property type="protein sequence ID" value="MDT0266704.1"/>
    <property type="molecule type" value="Genomic_DNA"/>
</dbReference>
<accession>A0ABU2JQB3</accession>
<keyword evidence="1" id="KW-0456">Lyase</keyword>
<evidence type="ECO:0000313" key="4">
    <source>
        <dbReference type="Proteomes" id="UP001183410"/>
    </source>
</evidence>